<name>A0AA36ELT1_LACSI</name>
<evidence type="ECO:0000256" key="1">
    <source>
        <dbReference type="SAM" id="MobiDB-lite"/>
    </source>
</evidence>
<proteinExistence type="predicted"/>
<protein>
    <submittedName>
        <fullName evidence="2">Uncharacterized protein</fullName>
    </submittedName>
</protein>
<dbReference type="EMBL" id="OX465084">
    <property type="protein sequence ID" value="CAI9298075.1"/>
    <property type="molecule type" value="Genomic_DNA"/>
</dbReference>
<feature type="compositionally biased region" description="Basic residues" evidence="1">
    <location>
        <begin position="26"/>
        <end position="35"/>
    </location>
</feature>
<dbReference type="Proteomes" id="UP001177003">
    <property type="component" value="Chromosome 8"/>
</dbReference>
<sequence>MCEVPTLVSPHSKKRGAEDMAKKILKKKKKTKKRQLVIPTESSEEEVPETTEPKPIIEPTSPKKIVVIPLEVSSAKSSHEEVQTSDITANVSDTGVYGIMGEVDLSKESTQPPQDIGGGSSVSNFEIDGLMKVFEARMVSRVSGMIKDTESRILEKVSEDVNLKLQELRDNMVREFTVVQNDYATLHKKVDIICDAVKKYVTLYESLSPQITQLSTTENQ</sequence>
<reference evidence="2" key="1">
    <citation type="submission" date="2023-04" db="EMBL/GenBank/DDBJ databases">
        <authorList>
            <person name="Vijverberg K."/>
            <person name="Xiong W."/>
            <person name="Schranz E."/>
        </authorList>
    </citation>
    <scope>NUCLEOTIDE SEQUENCE</scope>
</reference>
<organism evidence="2 3">
    <name type="scientific">Lactuca saligna</name>
    <name type="common">Willowleaf lettuce</name>
    <dbReference type="NCBI Taxonomy" id="75948"/>
    <lineage>
        <taxon>Eukaryota</taxon>
        <taxon>Viridiplantae</taxon>
        <taxon>Streptophyta</taxon>
        <taxon>Embryophyta</taxon>
        <taxon>Tracheophyta</taxon>
        <taxon>Spermatophyta</taxon>
        <taxon>Magnoliopsida</taxon>
        <taxon>eudicotyledons</taxon>
        <taxon>Gunneridae</taxon>
        <taxon>Pentapetalae</taxon>
        <taxon>asterids</taxon>
        <taxon>campanulids</taxon>
        <taxon>Asterales</taxon>
        <taxon>Asteraceae</taxon>
        <taxon>Cichorioideae</taxon>
        <taxon>Cichorieae</taxon>
        <taxon>Lactucinae</taxon>
        <taxon>Lactuca</taxon>
    </lineage>
</organism>
<gene>
    <name evidence="2" type="ORF">LSALG_LOCUS36853</name>
</gene>
<feature type="region of interest" description="Disordered" evidence="1">
    <location>
        <begin position="26"/>
        <end position="58"/>
    </location>
</feature>
<evidence type="ECO:0000313" key="3">
    <source>
        <dbReference type="Proteomes" id="UP001177003"/>
    </source>
</evidence>
<evidence type="ECO:0000313" key="2">
    <source>
        <dbReference type="EMBL" id="CAI9298075.1"/>
    </source>
</evidence>
<dbReference type="AlphaFoldDB" id="A0AA36ELT1"/>
<keyword evidence="3" id="KW-1185">Reference proteome</keyword>
<accession>A0AA36ELT1</accession>